<feature type="domain" description="GmrSD restriction endonucleases N-terminal" evidence="1">
    <location>
        <begin position="8"/>
        <end position="253"/>
    </location>
</feature>
<dbReference type="PANTHER" id="PTHR37292:SF2">
    <property type="entry name" value="DUF262 DOMAIN-CONTAINING PROTEIN"/>
    <property type="match status" value="1"/>
</dbReference>
<dbReference type="AlphaFoldDB" id="A0A7Z0LSZ8"/>
<reference evidence="2 3" key="1">
    <citation type="journal article" date="2003" name="Extremophiles">
        <title>Halomonas glaciei sp. nov. isolated from fast ice of Adelie Land, Antarctica.</title>
        <authorList>
            <person name="Reddy G.S."/>
            <person name="Raghavan P.U."/>
            <person name="Sarita N.B."/>
            <person name="Prakash J.S."/>
            <person name="Nagesh N."/>
            <person name="Delille D."/>
            <person name="Shivaji S."/>
        </authorList>
    </citation>
    <scope>NUCLEOTIDE SEQUENCE [LARGE SCALE GENOMIC DNA]</scope>
    <source>
        <strain evidence="2 3">DD39</strain>
    </source>
</reference>
<dbReference type="InterPro" id="IPR004919">
    <property type="entry name" value="GmrSD_N"/>
</dbReference>
<dbReference type="RefSeq" id="WP_179915945.1">
    <property type="nucleotide sequence ID" value="NZ_JACCDE010000012.1"/>
</dbReference>
<organism evidence="2 3">
    <name type="scientific">Vreelandella glaciei</name>
    <dbReference type="NCBI Taxonomy" id="186761"/>
    <lineage>
        <taxon>Bacteria</taxon>
        <taxon>Pseudomonadati</taxon>
        <taxon>Pseudomonadota</taxon>
        <taxon>Gammaproteobacteria</taxon>
        <taxon>Oceanospirillales</taxon>
        <taxon>Halomonadaceae</taxon>
        <taxon>Vreelandella</taxon>
    </lineage>
</organism>
<sequence>MYQTGGTISSLIDQVRNNELILPAIQREFVWRPDQICNLFDSLLQGYPFGTFLFWRIQPDNRGKYQFYDFVTHYHQRDNPHCPPLKDLPARELVAVLDGQQRITALNIGLRGSYSQKIHGKWWTSPDAFPLKRLYINLLGQPEDETGSRYQFEFLTDKQAGDISERDYWFRVGRILEEDRDDLHDELNDGWEGDRESLKSARSVLRHLITTILDKDKIAYYEEKEQDLEHVLNIFIRMNSGGTVLSYSDLLLSIAVAQWNDLDAREQIHALVDEMNETGDGFSFSKDLVLKAGLMLSDIGSVGFKVDNFNKANMAILEKNWLEIRTALLLTTKLLATFGFNSQNLRADSAILPIAYYLYIRKLDDGYLSRSEYAKDREFLRKWFIKSLLKASGIWGSGLDTLLTSLRRVLKEDSEAGFPAEKLSSVMAARGKALHFVDEEVEELAELEYGGKRTFALLSLLFPGFDFSRHFHVDHIYPKGLFSTSKLRKAGVPEERVESFKAWSNQLPNLQLLEGTINNEKRQKMPLKWYEAVWPDPDARLRHLHSQGIDLLPDDIANFDEFYLQRKALLIERIRQVVNSY</sequence>
<name>A0A7Z0LSZ8_9GAMM</name>
<protein>
    <submittedName>
        <fullName evidence="2">DUF262 domain-containing protein</fullName>
    </submittedName>
</protein>
<evidence type="ECO:0000313" key="2">
    <source>
        <dbReference type="EMBL" id="NYS77980.1"/>
    </source>
</evidence>
<dbReference type="Proteomes" id="UP000526892">
    <property type="component" value="Unassembled WGS sequence"/>
</dbReference>
<evidence type="ECO:0000313" key="3">
    <source>
        <dbReference type="Proteomes" id="UP000526892"/>
    </source>
</evidence>
<dbReference type="PANTHER" id="PTHR37292">
    <property type="entry name" value="VNG6097C"/>
    <property type="match status" value="1"/>
</dbReference>
<keyword evidence="3" id="KW-1185">Reference proteome</keyword>
<accession>A0A7Z0LSZ8</accession>
<dbReference type="Pfam" id="PF03235">
    <property type="entry name" value="GmrSD_N"/>
    <property type="match status" value="1"/>
</dbReference>
<evidence type="ECO:0000259" key="1">
    <source>
        <dbReference type="Pfam" id="PF03235"/>
    </source>
</evidence>
<dbReference type="EMBL" id="JACCDE010000012">
    <property type="protein sequence ID" value="NYS77980.1"/>
    <property type="molecule type" value="Genomic_DNA"/>
</dbReference>
<gene>
    <name evidence="2" type="ORF">HZS80_09675</name>
</gene>
<comment type="caution">
    <text evidence="2">The sequence shown here is derived from an EMBL/GenBank/DDBJ whole genome shotgun (WGS) entry which is preliminary data.</text>
</comment>
<proteinExistence type="predicted"/>